<keyword evidence="2" id="KW-1185">Reference proteome</keyword>
<dbReference type="Proteomes" id="UP000225277">
    <property type="component" value="Unassembled WGS sequence"/>
</dbReference>
<evidence type="ECO:0000313" key="1">
    <source>
        <dbReference type="EMBL" id="CZT22184.1"/>
    </source>
</evidence>
<gene>
    <name evidence="1" type="ORF">RCC_08053</name>
</gene>
<dbReference type="SUPFAM" id="SSF54427">
    <property type="entry name" value="NTF2-like"/>
    <property type="match status" value="1"/>
</dbReference>
<protein>
    <recommendedName>
        <fullName evidence="3">SnoaL-like domain-containing protein</fullName>
    </recommendedName>
</protein>
<dbReference type="InterPro" id="IPR032710">
    <property type="entry name" value="NTF2-like_dom_sf"/>
</dbReference>
<evidence type="ECO:0008006" key="3">
    <source>
        <dbReference type="Google" id="ProtNLM"/>
    </source>
</evidence>
<accession>A0A2D3VGX1</accession>
<sequence length="146" mass="16111">MDRSNPTLLEFLQEEESPSTLLPTLTARAISLLSSRSFTSPFFPHNFIPQVPVNIDGQKSTGLQSLLDSYRLTVRDNPNLKVHVLDSAVGVKGDVAWVTCNVKSEGFADGVSRAGTVMAKWITTDDGWRCGKWEVILGMALGFWRV</sequence>
<dbReference type="EMBL" id="FJUY01000013">
    <property type="protein sequence ID" value="CZT22184.1"/>
    <property type="molecule type" value="Genomic_DNA"/>
</dbReference>
<name>A0A2D3VGX1_9PEZI</name>
<dbReference type="Gene3D" id="3.10.450.50">
    <property type="match status" value="1"/>
</dbReference>
<dbReference type="GeneID" id="35603154"/>
<reference evidence="1 2" key="1">
    <citation type="submission" date="2016-03" db="EMBL/GenBank/DDBJ databases">
        <authorList>
            <person name="Ploux O."/>
        </authorList>
    </citation>
    <scope>NUCLEOTIDE SEQUENCE [LARGE SCALE GENOMIC DNA]</scope>
    <source>
        <strain evidence="1 2">URUG2</strain>
    </source>
</reference>
<organism evidence="1 2">
    <name type="scientific">Ramularia collo-cygni</name>
    <dbReference type="NCBI Taxonomy" id="112498"/>
    <lineage>
        <taxon>Eukaryota</taxon>
        <taxon>Fungi</taxon>
        <taxon>Dikarya</taxon>
        <taxon>Ascomycota</taxon>
        <taxon>Pezizomycotina</taxon>
        <taxon>Dothideomycetes</taxon>
        <taxon>Dothideomycetidae</taxon>
        <taxon>Mycosphaerellales</taxon>
        <taxon>Mycosphaerellaceae</taxon>
        <taxon>Ramularia</taxon>
    </lineage>
</organism>
<evidence type="ECO:0000313" key="2">
    <source>
        <dbReference type="Proteomes" id="UP000225277"/>
    </source>
</evidence>
<dbReference type="RefSeq" id="XP_023629073.1">
    <property type="nucleotide sequence ID" value="XM_023773305.1"/>
</dbReference>
<proteinExistence type="predicted"/>
<dbReference type="AlphaFoldDB" id="A0A2D3VGX1"/>